<evidence type="ECO:0000259" key="3">
    <source>
        <dbReference type="Pfam" id="PF21307"/>
    </source>
</evidence>
<dbReference type="PANTHER" id="PTHR31084">
    <property type="entry name" value="ALPHA-L-FUCOSIDASE 2"/>
    <property type="match status" value="1"/>
</dbReference>
<dbReference type="EMBL" id="FNRD01000012">
    <property type="protein sequence ID" value="SEA93224.1"/>
    <property type="molecule type" value="Genomic_DNA"/>
</dbReference>
<gene>
    <name evidence="5" type="ORF">SAMN05443667_11264</name>
</gene>
<dbReference type="Proteomes" id="UP000198951">
    <property type="component" value="Unassembled WGS sequence"/>
</dbReference>
<keyword evidence="6" id="KW-1185">Reference proteome</keyword>
<dbReference type="GO" id="GO:0005975">
    <property type="term" value="P:carbohydrate metabolic process"/>
    <property type="evidence" value="ECO:0007669"/>
    <property type="project" value="InterPro"/>
</dbReference>
<dbReference type="RefSeq" id="WP_091092279.1">
    <property type="nucleotide sequence ID" value="NZ_FNRD01000012.1"/>
</dbReference>
<dbReference type="InterPro" id="IPR008928">
    <property type="entry name" value="6-hairpin_glycosidase_sf"/>
</dbReference>
<dbReference type="Pfam" id="PF22124">
    <property type="entry name" value="Glyco_hydro_95_cat"/>
    <property type="match status" value="1"/>
</dbReference>
<accession>A0A1H4F7E0</accession>
<keyword evidence="1" id="KW-0732">Signal</keyword>
<dbReference type="Gene3D" id="1.50.10.10">
    <property type="match status" value="1"/>
</dbReference>
<dbReference type="InterPro" id="IPR027414">
    <property type="entry name" value="GH95_N_dom"/>
</dbReference>
<feature type="signal peptide" evidence="1">
    <location>
        <begin position="1"/>
        <end position="21"/>
    </location>
</feature>
<feature type="domain" description="Glycosyl hydrolase family 95 catalytic" evidence="4">
    <location>
        <begin position="309"/>
        <end position="670"/>
    </location>
</feature>
<dbReference type="InterPro" id="IPR054363">
    <property type="entry name" value="GH95_cat"/>
</dbReference>
<name>A0A1H4F7E0_9FLAO</name>
<dbReference type="AlphaFoldDB" id="A0A1H4F7E0"/>
<dbReference type="InterPro" id="IPR049053">
    <property type="entry name" value="AFCA-like_C"/>
</dbReference>
<protein>
    <submittedName>
        <fullName evidence="5">Alpha-L-fucosidase 2</fullName>
    </submittedName>
</protein>
<evidence type="ECO:0000313" key="6">
    <source>
        <dbReference type="Proteomes" id="UP000198951"/>
    </source>
</evidence>
<feature type="domain" description="Alpha fucosidase A-like C-terminal" evidence="3">
    <location>
        <begin position="683"/>
        <end position="740"/>
    </location>
</feature>
<reference evidence="6" key="1">
    <citation type="submission" date="2016-10" db="EMBL/GenBank/DDBJ databases">
        <authorList>
            <person name="Varghese N."/>
            <person name="Submissions S."/>
        </authorList>
    </citation>
    <scope>NUCLEOTIDE SEQUENCE [LARGE SCALE GENOMIC DNA]</scope>
    <source>
        <strain evidence="6">DSM 22376</strain>
    </source>
</reference>
<feature type="chain" id="PRO_5011604492" evidence="1">
    <location>
        <begin position="22"/>
        <end position="773"/>
    </location>
</feature>
<dbReference type="STRING" id="150146.SAMN05443667_11264"/>
<evidence type="ECO:0000256" key="1">
    <source>
        <dbReference type="SAM" id="SignalP"/>
    </source>
</evidence>
<dbReference type="Pfam" id="PF14498">
    <property type="entry name" value="Glyco_hyd_65N_2"/>
    <property type="match status" value="1"/>
</dbReference>
<dbReference type="Pfam" id="PF21307">
    <property type="entry name" value="Glyco_hydro_95_C"/>
    <property type="match status" value="1"/>
</dbReference>
<dbReference type="GO" id="GO:0004560">
    <property type="term" value="F:alpha-L-fucosidase activity"/>
    <property type="evidence" value="ECO:0007669"/>
    <property type="project" value="TreeGrafter"/>
</dbReference>
<feature type="domain" description="Glycosyl hydrolase family 95 N-terminal" evidence="2">
    <location>
        <begin position="37"/>
        <end position="215"/>
    </location>
</feature>
<proteinExistence type="predicted"/>
<organism evidence="5 6">
    <name type="scientific">Flavobacterium gillisiae</name>
    <dbReference type="NCBI Taxonomy" id="150146"/>
    <lineage>
        <taxon>Bacteria</taxon>
        <taxon>Pseudomonadati</taxon>
        <taxon>Bacteroidota</taxon>
        <taxon>Flavobacteriia</taxon>
        <taxon>Flavobacteriales</taxon>
        <taxon>Flavobacteriaceae</taxon>
        <taxon>Flavobacterium</taxon>
    </lineage>
</organism>
<dbReference type="OrthoDB" id="9802600at2"/>
<evidence type="ECO:0000259" key="2">
    <source>
        <dbReference type="Pfam" id="PF14498"/>
    </source>
</evidence>
<sequence length="773" mass="86175">MKKLKCFMVLVLIMQLNNSLAQKKGVLEFPKSEDNLILTAPIDRWDEAIPLGNGLLGGLLWGEKNTLRLSLDRGDLWDERTNGEPEWWKKHTYAKGVELINEKQYDVVSTWWDTPYNGTTPTKLAAGRVEIQFPVDEILKDFELNLASAEGIARFQSKSIVKVIYSATKPIVLITIKGTSPSAVNLLSTMDVFKKGKVDSEESSGGTTEKLGYPDAIKGKSKNASWYIQTAAEGLEYCVYTQSKQVGNETLVAVTIATSTEAKDVLNLAKRRCKSALDQGYNAVLAKHKGWWTEFWKKSSVRVPDAAVQKQYNLVQYFYGAASRTNAPPMPLQGVWTADSGSLPPWKGDYHNDLNTQMTYMAYQESGRFEEGASYINYLWNRRKVFQDFAKDFYGTKGLACPGVMSYSGQPLGGWGQYSLSPTMSAWSAHLFYLHWLYTADDKFLKEKAYPWSSGVGECMLGLLKPDQNGVLKLPLSSSPEIFDSSPQAWLKPNSNYDLMSLKMLFLSLSEMAAAIGKTSDVKRWSDAATATGNFHTKADGTLLLDAITELPSSHRHLSNIIGMYPFNLITKEGGEKDIMVIEASLKDWEKKGTSAWIGYSFSWMSCMQARVGNAEEAVKNLDIFVKAFVSRNGFHLNGDQTKSGYSNSTSRPFTLEGNFLASQAVQEMLLQSWSPTPGKLNSGIIRIFPAVPTKWGDASFTDLRAEGGYKVSAARKNNKTSWFSITAKNAGFVRIKDDFQGQKPKWNSTRVQFNDGIYEVNLAKGQKLEALF</sequence>
<evidence type="ECO:0000313" key="5">
    <source>
        <dbReference type="EMBL" id="SEA93224.1"/>
    </source>
</evidence>
<dbReference type="SUPFAM" id="SSF48208">
    <property type="entry name" value="Six-hairpin glycosidases"/>
    <property type="match status" value="1"/>
</dbReference>
<dbReference type="PANTHER" id="PTHR31084:SF0">
    <property type="entry name" value="ALPHA-L-FUCOSIDASE 2"/>
    <property type="match status" value="1"/>
</dbReference>
<evidence type="ECO:0000259" key="4">
    <source>
        <dbReference type="Pfam" id="PF22124"/>
    </source>
</evidence>
<dbReference type="InterPro" id="IPR012341">
    <property type="entry name" value="6hp_glycosidase-like_sf"/>
</dbReference>